<dbReference type="InterPro" id="IPR010419">
    <property type="entry name" value="CO_DH_gsu"/>
</dbReference>
<name>A0A327KU66_9BRAD</name>
<evidence type="ECO:0000256" key="1">
    <source>
        <dbReference type="SAM" id="MobiDB-lite"/>
    </source>
</evidence>
<protein>
    <recommendedName>
        <fullName evidence="4">Carbon monoxide dehydrogenase</fullName>
    </recommendedName>
</protein>
<dbReference type="OrthoDB" id="9808623at2"/>
<proteinExistence type="predicted"/>
<organism evidence="2 3">
    <name type="scientific">Rhodoplanes roseus</name>
    <dbReference type="NCBI Taxonomy" id="29409"/>
    <lineage>
        <taxon>Bacteria</taxon>
        <taxon>Pseudomonadati</taxon>
        <taxon>Pseudomonadota</taxon>
        <taxon>Alphaproteobacteria</taxon>
        <taxon>Hyphomicrobiales</taxon>
        <taxon>Nitrobacteraceae</taxon>
        <taxon>Rhodoplanes</taxon>
    </lineage>
</organism>
<sequence>MKFSGAFTVPAPREAVYDRLADADFFASCVDGVHDLTAVGDGRYTATLETRIAYIKFKFAVEVSFVEQVAPKRIVAKAEGTPIGVVGRLTSTAAATLTEAGDATAVTYEIDVALAGKLGSIGQPVLKAKAKEMEKSFVKNLGDKFSAGPAVSADPADSRSEAQA</sequence>
<dbReference type="InterPro" id="IPR023393">
    <property type="entry name" value="START-like_dom_sf"/>
</dbReference>
<gene>
    <name evidence="2" type="ORF">CH341_22920</name>
</gene>
<dbReference type="RefSeq" id="WP_111421335.1">
    <property type="nucleotide sequence ID" value="NZ_NPEX01000214.1"/>
</dbReference>
<dbReference type="SUPFAM" id="SSF55961">
    <property type="entry name" value="Bet v1-like"/>
    <property type="match status" value="1"/>
</dbReference>
<feature type="region of interest" description="Disordered" evidence="1">
    <location>
        <begin position="143"/>
        <end position="164"/>
    </location>
</feature>
<dbReference type="AlphaFoldDB" id="A0A327KU66"/>
<dbReference type="Proteomes" id="UP000249130">
    <property type="component" value="Unassembled WGS sequence"/>
</dbReference>
<dbReference type="PANTHER" id="PTHR38588:SF1">
    <property type="entry name" value="BLL0334 PROTEIN"/>
    <property type="match status" value="1"/>
</dbReference>
<dbReference type="Pfam" id="PF06240">
    <property type="entry name" value="COXG"/>
    <property type="match status" value="1"/>
</dbReference>
<evidence type="ECO:0000313" key="2">
    <source>
        <dbReference type="EMBL" id="RAI40862.1"/>
    </source>
</evidence>
<dbReference type="PANTHER" id="PTHR38588">
    <property type="entry name" value="BLL0334 PROTEIN"/>
    <property type="match status" value="1"/>
</dbReference>
<evidence type="ECO:0008006" key="4">
    <source>
        <dbReference type="Google" id="ProtNLM"/>
    </source>
</evidence>
<accession>A0A327KU66</accession>
<reference evidence="2 3" key="1">
    <citation type="submission" date="2017-07" db="EMBL/GenBank/DDBJ databases">
        <title>Draft Genome Sequences of Select Purple Nonsulfur Bacteria.</title>
        <authorList>
            <person name="Lasarre B."/>
            <person name="Mckinlay J.B."/>
        </authorList>
    </citation>
    <scope>NUCLEOTIDE SEQUENCE [LARGE SCALE GENOMIC DNA]</scope>
    <source>
        <strain evidence="2 3">DSM 5909</strain>
    </source>
</reference>
<keyword evidence="3" id="KW-1185">Reference proteome</keyword>
<evidence type="ECO:0000313" key="3">
    <source>
        <dbReference type="Proteomes" id="UP000249130"/>
    </source>
</evidence>
<dbReference type="EMBL" id="NPEX01000214">
    <property type="protein sequence ID" value="RAI40862.1"/>
    <property type="molecule type" value="Genomic_DNA"/>
</dbReference>
<comment type="caution">
    <text evidence="2">The sequence shown here is derived from an EMBL/GenBank/DDBJ whole genome shotgun (WGS) entry which is preliminary data.</text>
</comment>
<dbReference type="Gene3D" id="3.30.530.20">
    <property type="match status" value="1"/>
</dbReference>